<dbReference type="GO" id="GO:0016705">
    <property type="term" value="F:oxidoreductase activity, acting on paired donors, with incorporation or reduction of molecular oxygen"/>
    <property type="evidence" value="ECO:0007669"/>
    <property type="project" value="InterPro"/>
</dbReference>
<dbReference type="EMBL" id="NMUH01002003">
    <property type="protein sequence ID" value="MQL97108.1"/>
    <property type="molecule type" value="Genomic_DNA"/>
</dbReference>
<dbReference type="PANTHER" id="PTHR47955:SF15">
    <property type="entry name" value="CYTOCHROME P450 71A2-LIKE"/>
    <property type="match status" value="1"/>
</dbReference>
<keyword evidence="4" id="KW-1133">Transmembrane helix</keyword>
<dbReference type="InterPro" id="IPR036396">
    <property type="entry name" value="Cyt_P450_sf"/>
</dbReference>
<comment type="similarity">
    <text evidence="1">Belongs to the cytochrome P450 family.</text>
</comment>
<accession>A0A843VKQ6</accession>
<feature type="transmembrane region" description="Helical" evidence="4">
    <location>
        <begin position="20"/>
        <end position="39"/>
    </location>
</feature>
<protein>
    <submittedName>
        <fullName evidence="5">Uncharacterized protein</fullName>
    </submittedName>
</protein>
<reference evidence="5" key="1">
    <citation type="submission" date="2017-07" db="EMBL/GenBank/DDBJ databases">
        <title>Taro Niue Genome Assembly and Annotation.</title>
        <authorList>
            <person name="Atibalentja N."/>
            <person name="Keating K."/>
            <person name="Fields C.J."/>
        </authorList>
    </citation>
    <scope>NUCLEOTIDE SEQUENCE</scope>
    <source>
        <strain evidence="5">Niue_2</strain>
        <tissue evidence="5">Leaf</tissue>
    </source>
</reference>
<keyword evidence="3" id="KW-0408">Iron</keyword>
<evidence type="ECO:0000256" key="2">
    <source>
        <dbReference type="ARBA" id="ARBA00022723"/>
    </source>
</evidence>
<dbReference type="AlphaFoldDB" id="A0A843VKQ6"/>
<dbReference type="GO" id="GO:0004497">
    <property type="term" value="F:monooxygenase activity"/>
    <property type="evidence" value="ECO:0007669"/>
    <property type="project" value="InterPro"/>
</dbReference>
<dbReference type="Gene3D" id="1.10.630.10">
    <property type="entry name" value="Cytochrome P450"/>
    <property type="match status" value="1"/>
</dbReference>
<sequence>MAQPTELRRWLLQEGSSLQLLSLAFLFPLLLFVITTTCARGDPKKKQLPSPRKLPIIGNLHQLGSLPHRSLHSLSQKHGPLMLLYLGQVPTLIVSSVEAAWEAMTTRDLVFATRPPSKAVDVLSYGSKNVTTFISSRPHSGQVALIDASTGRRITYPELW</sequence>
<evidence type="ECO:0000256" key="1">
    <source>
        <dbReference type="ARBA" id="ARBA00010617"/>
    </source>
</evidence>
<evidence type="ECO:0000256" key="4">
    <source>
        <dbReference type="SAM" id="Phobius"/>
    </source>
</evidence>
<keyword evidence="2" id="KW-0479">Metal-binding</keyword>
<comment type="caution">
    <text evidence="5">The sequence shown here is derived from an EMBL/GenBank/DDBJ whole genome shotgun (WGS) entry which is preliminary data.</text>
</comment>
<keyword evidence="4" id="KW-0812">Transmembrane</keyword>
<dbReference type="GO" id="GO:0005506">
    <property type="term" value="F:iron ion binding"/>
    <property type="evidence" value="ECO:0007669"/>
    <property type="project" value="InterPro"/>
</dbReference>
<dbReference type="OrthoDB" id="693761at2759"/>
<keyword evidence="4" id="KW-0472">Membrane</keyword>
<organism evidence="5 6">
    <name type="scientific">Colocasia esculenta</name>
    <name type="common">Wild taro</name>
    <name type="synonym">Arum esculentum</name>
    <dbReference type="NCBI Taxonomy" id="4460"/>
    <lineage>
        <taxon>Eukaryota</taxon>
        <taxon>Viridiplantae</taxon>
        <taxon>Streptophyta</taxon>
        <taxon>Embryophyta</taxon>
        <taxon>Tracheophyta</taxon>
        <taxon>Spermatophyta</taxon>
        <taxon>Magnoliopsida</taxon>
        <taxon>Liliopsida</taxon>
        <taxon>Araceae</taxon>
        <taxon>Aroideae</taxon>
        <taxon>Colocasieae</taxon>
        <taxon>Colocasia</taxon>
    </lineage>
</organism>
<dbReference type="Pfam" id="PF00067">
    <property type="entry name" value="p450"/>
    <property type="match status" value="1"/>
</dbReference>
<dbReference type="Proteomes" id="UP000652761">
    <property type="component" value="Unassembled WGS sequence"/>
</dbReference>
<dbReference type="InterPro" id="IPR001128">
    <property type="entry name" value="Cyt_P450"/>
</dbReference>
<keyword evidence="6" id="KW-1185">Reference proteome</keyword>
<evidence type="ECO:0000313" key="5">
    <source>
        <dbReference type="EMBL" id="MQL97108.1"/>
    </source>
</evidence>
<proteinExistence type="inferred from homology"/>
<dbReference type="GO" id="GO:0020037">
    <property type="term" value="F:heme binding"/>
    <property type="evidence" value="ECO:0007669"/>
    <property type="project" value="InterPro"/>
</dbReference>
<evidence type="ECO:0000256" key="3">
    <source>
        <dbReference type="ARBA" id="ARBA00023004"/>
    </source>
</evidence>
<gene>
    <name evidence="5" type="ORF">Taro_029798</name>
</gene>
<evidence type="ECO:0000313" key="6">
    <source>
        <dbReference type="Proteomes" id="UP000652761"/>
    </source>
</evidence>
<dbReference type="SUPFAM" id="SSF48264">
    <property type="entry name" value="Cytochrome P450"/>
    <property type="match status" value="1"/>
</dbReference>
<dbReference type="PANTHER" id="PTHR47955">
    <property type="entry name" value="CYTOCHROME P450 FAMILY 71 PROTEIN"/>
    <property type="match status" value="1"/>
</dbReference>
<name>A0A843VKQ6_COLES</name>